<dbReference type="GO" id="GO:0044780">
    <property type="term" value="P:bacterial-type flagellum assembly"/>
    <property type="evidence" value="ECO:0007669"/>
    <property type="project" value="InterPro"/>
</dbReference>
<dbReference type="Proteomes" id="UP000197783">
    <property type="component" value="Unassembled WGS sequence"/>
</dbReference>
<gene>
    <name evidence="6" type="ORF">SPMU_31810</name>
</gene>
<evidence type="ECO:0000313" key="6">
    <source>
        <dbReference type="EMBL" id="OWK28325.1"/>
    </source>
</evidence>
<feature type="domain" description="SAF" evidence="5">
    <location>
        <begin position="30"/>
        <end position="90"/>
    </location>
</feature>
<evidence type="ECO:0000259" key="5">
    <source>
        <dbReference type="SMART" id="SM00858"/>
    </source>
</evidence>
<protein>
    <recommendedName>
        <fullName evidence="4">Flagella basal body P-ring formation protein FlgA</fullName>
    </recommendedName>
</protein>
<dbReference type="CDD" id="cd11614">
    <property type="entry name" value="SAF_CpaB_FlgA_like"/>
    <property type="match status" value="1"/>
</dbReference>
<comment type="caution">
    <text evidence="6">The sequence shown here is derived from an EMBL/GenBank/DDBJ whole genome shotgun (WGS) entry which is preliminary data.</text>
</comment>
<organism evidence="6 7">
    <name type="scientific">Sphingomonas mucosissima</name>
    <dbReference type="NCBI Taxonomy" id="370959"/>
    <lineage>
        <taxon>Bacteria</taxon>
        <taxon>Pseudomonadati</taxon>
        <taxon>Pseudomonadota</taxon>
        <taxon>Alphaproteobacteria</taxon>
        <taxon>Sphingomonadales</taxon>
        <taxon>Sphingomonadaceae</taxon>
        <taxon>Sphingomonas</taxon>
    </lineage>
</organism>
<name>A0A245ZF04_9SPHN</name>
<dbReference type="OrthoDB" id="7619725at2"/>
<feature type="signal peptide" evidence="4">
    <location>
        <begin position="1"/>
        <end position="24"/>
    </location>
</feature>
<keyword evidence="6" id="KW-0282">Flagellum</keyword>
<dbReference type="InterPro" id="IPR013974">
    <property type="entry name" value="SAF"/>
</dbReference>
<keyword evidence="3 4" id="KW-0574">Periplasm</keyword>
<comment type="subcellular location">
    <subcellularLocation>
        <location evidence="1 4">Periplasm</location>
    </subcellularLocation>
</comment>
<dbReference type="SMART" id="SM00858">
    <property type="entry name" value="SAF"/>
    <property type="match status" value="1"/>
</dbReference>
<keyword evidence="6" id="KW-0966">Cell projection</keyword>
<dbReference type="AlphaFoldDB" id="A0A245ZF04"/>
<keyword evidence="6" id="KW-0969">Cilium</keyword>
<evidence type="ECO:0000256" key="2">
    <source>
        <dbReference type="ARBA" id="ARBA00022729"/>
    </source>
</evidence>
<dbReference type="Pfam" id="PF13144">
    <property type="entry name" value="ChapFlgA"/>
    <property type="match status" value="1"/>
</dbReference>
<dbReference type="InterPro" id="IPR017585">
    <property type="entry name" value="SAF_FlgA"/>
</dbReference>
<evidence type="ECO:0000313" key="7">
    <source>
        <dbReference type="Proteomes" id="UP000197783"/>
    </source>
</evidence>
<dbReference type="InterPro" id="IPR039246">
    <property type="entry name" value="Flagellar_FlgA"/>
</dbReference>
<comment type="similarity">
    <text evidence="4">Belongs to the FlgA family.</text>
</comment>
<feature type="chain" id="PRO_5011831336" description="Flagella basal body P-ring formation protein FlgA" evidence="4">
    <location>
        <begin position="25"/>
        <end position="154"/>
    </location>
</feature>
<keyword evidence="7" id="KW-1185">Reference proteome</keyword>
<evidence type="ECO:0000256" key="4">
    <source>
        <dbReference type="RuleBase" id="RU362063"/>
    </source>
</evidence>
<dbReference type="RefSeq" id="WP_088335088.1">
    <property type="nucleotide sequence ID" value="NZ_NBBJ01000006.1"/>
</dbReference>
<sequence>MSGARAFLGIAGLAGIWAALPALAAVADTVDVPVLARAVARGELLDATDFTAEPRPVAQARGAVAARDAQGKEAARNLPAGAVVRGTDITQPRLVKRGEPVTIAVRKGTLVIATPGKALSSGSAGDLVRVVALSTNRTLDAIVEKSGTVRVVAP</sequence>
<comment type="function">
    <text evidence="4">Involved in the assembly process of the P-ring formation. It may associate with FlgF on the rod constituting a structure essential for the P-ring assembly or may act as a modulator protein for the P-ring assembly.</text>
</comment>
<dbReference type="GO" id="GO:0042597">
    <property type="term" value="C:periplasmic space"/>
    <property type="evidence" value="ECO:0007669"/>
    <property type="project" value="UniProtKB-SubCell"/>
</dbReference>
<reference evidence="6 7" key="1">
    <citation type="submission" date="2017-03" db="EMBL/GenBank/DDBJ databases">
        <title>Genome sequence of Sphingomonas mucosissima DSM 17494.</title>
        <authorList>
            <person name="Poehlein A."/>
            <person name="Wuebbeler J.H."/>
            <person name="Steinbuechel A."/>
            <person name="Daniel R."/>
        </authorList>
    </citation>
    <scope>NUCLEOTIDE SEQUENCE [LARGE SCALE GENOMIC DNA]</scope>
    <source>
        <strain evidence="6 7">DSM 17494</strain>
    </source>
</reference>
<dbReference type="Gene3D" id="2.30.30.760">
    <property type="match status" value="1"/>
</dbReference>
<accession>A0A245ZF04</accession>
<evidence type="ECO:0000256" key="1">
    <source>
        <dbReference type="ARBA" id="ARBA00004418"/>
    </source>
</evidence>
<dbReference type="PANTHER" id="PTHR36307:SF1">
    <property type="entry name" value="FLAGELLA BASAL BODY P-RING FORMATION PROTEIN FLGA"/>
    <property type="match status" value="1"/>
</dbReference>
<dbReference type="NCBIfam" id="TIGR03170">
    <property type="entry name" value="flgA_cterm"/>
    <property type="match status" value="1"/>
</dbReference>
<dbReference type="EMBL" id="NBBJ01000006">
    <property type="protein sequence ID" value="OWK28325.1"/>
    <property type="molecule type" value="Genomic_DNA"/>
</dbReference>
<keyword evidence="2 4" id="KW-0732">Signal</keyword>
<keyword evidence="4" id="KW-1005">Bacterial flagellum biogenesis</keyword>
<evidence type="ECO:0000256" key="3">
    <source>
        <dbReference type="ARBA" id="ARBA00022764"/>
    </source>
</evidence>
<dbReference type="PANTHER" id="PTHR36307">
    <property type="entry name" value="FLAGELLA BASAL BODY P-RING FORMATION PROTEIN FLGA"/>
    <property type="match status" value="1"/>
</dbReference>
<proteinExistence type="inferred from homology"/>
<dbReference type="Gene3D" id="3.90.1210.10">
    <property type="entry name" value="Antifreeze-like/N-acetylneuraminic acid synthase C-terminal domain"/>
    <property type="match status" value="1"/>
</dbReference>